<sequence length="221" mass="24188">MFTDLRSIPGILILLCIVTSASPQHFRPSHGLKLTRASLAGNGCPPMTTYYFLNPLKPEITVNYSDLYPGRRGPGTIPRQRCNLEFDVSLPDGVALTLSSVDYEGNYVLDKGDSITRITSFSFQNPSTLSATTRGVISGPFGRPWDWDTFRDEFDPATAVTSGCGGQPTLNISINLNPFGRFENLRDDIEDMSMVTVFTLKLSESCGPYSTAASQPVLHPL</sequence>
<organism evidence="2 3">
    <name type="scientific">Coprinopsis marcescibilis</name>
    <name type="common">Agaric fungus</name>
    <name type="synonym">Psathyrella marcescibilis</name>
    <dbReference type="NCBI Taxonomy" id="230819"/>
    <lineage>
        <taxon>Eukaryota</taxon>
        <taxon>Fungi</taxon>
        <taxon>Dikarya</taxon>
        <taxon>Basidiomycota</taxon>
        <taxon>Agaricomycotina</taxon>
        <taxon>Agaricomycetes</taxon>
        <taxon>Agaricomycetidae</taxon>
        <taxon>Agaricales</taxon>
        <taxon>Agaricineae</taxon>
        <taxon>Psathyrellaceae</taxon>
        <taxon>Coprinopsis</taxon>
    </lineage>
</organism>
<dbReference type="EMBL" id="ML210235">
    <property type="protein sequence ID" value="TFK22671.1"/>
    <property type="molecule type" value="Genomic_DNA"/>
</dbReference>
<dbReference type="STRING" id="230819.A0A5C3KQ63"/>
<dbReference type="InterPro" id="IPR025649">
    <property type="entry name" value="DUF4360"/>
</dbReference>
<dbReference type="PANTHER" id="PTHR38847:SF1">
    <property type="entry name" value="PSEUDOURIDINE SYNTHASE RSUA_RLUA-LIKE DOMAIN-CONTAINING PROTEIN"/>
    <property type="match status" value="1"/>
</dbReference>
<protein>
    <recommendedName>
        <fullName evidence="4">Secreted protein</fullName>
    </recommendedName>
</protein>
<feature type="chain" id="PRO_5023009743" description="Secreted protein" evidence="1">
    <location>
        <begin position="24"/>
        <end position="221"/>
    </location>
</feature>
<dbReference type="Proteomes" id="UP000307440">
    <property type="component" value="Unassembled WGS sequence"/>
</dbReference>
<accession>A0A5C3KQ63</accession>
<reference evidence="2 3" key="1">
    <citation type="journal article" date="2019" name="Nat. Ecol. Evol.">
        <title>Megaphylogeny resolves global patterns of mushroom evolution.</title>
        <authorList>
            <person name="Varga T."/>
            <person name="Krizsan K."/>
            <person name="Foldi C."/>
            <person name="Dima B."/>
            <person name="Sanchez-Garcia M."/>
            <person name="Sanchez-Ramirez S."/>
            <person name="Szollosi G.J."/>
            <person name="Szarkandi J.G."/>
            <person name="Papp V."/>
            <person name="Albert L."/>
            <person name="Andreopoulos W."/>
            <person name="Angelini C."/>
            <person name="Antonin V."/>
            <person name="Barry K.W."/>
            <person name="Bougher N.L."/>
            <person name="Buchanan P."/>
            <person name="Buyck B."/>
            <person name="Bense V."/>
            <person name="Catcheside P."/>
            <person name="Chovatia M."/>
            <person name="Cooper J."/>
            <person name="Damon W."/>
            <person name="Desjardin D."/>
            <person name="Finy P."/>
            <person name="Geml J."/>
            <person name="Haridas S."/>
            <person name="Hughes K."/>
            <person name="Justo A."/>
            <person name="Karasinski D."/>
            <person name="Kautmanova I."/>
            <person name="Kiss B."/>
            <person name="Kocsube S."/>
            <person name="Kotiranta H."/>
            <person name="LaButti K.M."/>
            <person name="Lechner B.E."/>
            <person name="Liimatainen K."/>
            <person name="Lipzen A."/>
            <person name="Lukacs Z."/>
            <person name="Mihaltcheva S."/>
            <person name="Morgado L.N."/>
            <person name="Niskanen T."/>
            <person name="Noordeloos M.E."/>
            <person name="Ohm R.A."/>
            <person name="Ortiz-Santana B."/>
            <person name="Ovrebo C."/>
            <person name="Racz N."/>
            <person name="Riley R."/>
            <person name="Savchenko A."/>
            <person name="Shiryaev A."/>
            <person name="Soop K."/>
            <person name="Spirin V."/>
            <person name="Szebenyi C."/>
            <person name="Tomsovsky M."/>
            <person name="Tulloss R.E."/>
            <person name="Uehling J."/>
            <person name="Grigoriev I.V."/>
            <person name="Vagvolgyi C."/>
            <person name="Papp T."/>
            <person name="Martin F.M."/>
            <person name="Miettinen O."/>
            <person name="Hibbett D.S."/>
            <person name="Nagy L.G."/>
        </authorList>
    </citation>
    <scope>NUCLEOTIDE SEQUENCE [LARGE SCALE GENOMIC DNA]</scope>
    <source>
        <strain evidence="2 3">CBS 121175</strain>
    </source>
</reference>
<gene>
    <name evidence="2" type="ORF">FA15DRAFT_695580</name>
</gene>
<dbReference type="AlphaFoldDB" id="A0A5C3KQ63"/>
<dbReference type="Pfam" id="PF14273">
    <property type="entry name" value="DUF4360"/>
    <property type="match status" value="1"/>
</dbReference>
<keyword evidence="3" id="KW-1185">Reference proteome</keyword>
<proteinExistence type="predicted"/>
<name>A0A5C3KQ63_COPMA</name>
<evidence type="ECO:0000313" key="3">
    <source>
        <dbReference type="Proteomes" id="UP000307440"/>
    </source>
</evidence>
<evidence type="ECO:0000313" key="2">
    <source>
        <dbReference type="EMBL" id="TFK22671.1"/>
    </source>
</evidence>
<dbReference type="PANTHER" id="PTHR38847">
    <property type="match status" value="1"/>
</dbReference>
<evidence type="ECO:0000256" key="1">
    <source>
        <dbReference type="SAM" id="SignalP"/>
    </source>
</evidence>
<evidence type="ECO:0008006" key="4">
    <source>
        <dbReference type="Google" id="ProtNLM"/>
    </source>
</evidence>
<feature type="signal peptide" evidence="1">
    <location>
        <begin position="1"/>
        <end position="23"/>
    </location>
</feature>
<keyword evidence="1" id="KW-0732">Signal</keyword>